<keyword evidence="3" id="KW-0645">Protease</keyword>
<reference evidence="6" key="1">
    <citation type="submission" date="2014-11" db="EMBL/GenBank/DDBJ databases">
        <authorList>
            <person name="Otto D Thomas"/>
            <person name="Naeem Raeece"/>
        </authorList>
    </citation>
    <scope>NUCLEOTIDE SEQUENCE</scope>
</reference>
<feature type="region of interest" description="Disordered" evidence="4">
    <location>
        <begin position="169"/>
        <end position="251"/>
    </location>
</feature>
<dbReference type="InterPro" id="IPR002470">
    <property type="entry name" value="Peptidase_S9A"/>
</dbReference>
<dbReference type="InterPro" id="IPR029058">
    <property type="entry name" value="AB_hydrolase_fold"/>
</dbReference>
<organism evidence="6">
    <name type="scientific">Chromera velia CCMP2878</name>
    <dbReference type="NCBI Taxonomy" id="1169474"/>
    <lineage>
        <taxon>Eukaryota</taxon>
        <taxon>Sar</taxon>
        <taxon>Alveolata</taxon>
        <taxon>Colpodellida</taxon>
        <taxon>Chromeraceae</taxon>
        <taxon>Chromera</taxon>
    </lineage>
</organism>
<dbReference type="VEuPathDB" id="CryptoDB:Cvel_30963"/>
<keyword evidence="3" id="KW-0378">Hydrolase</keyword>
<dbReference type="PANTHER" id="PTHR11757">
    <property type="entry name" value="PROTEASE FAMILY S9A OLIGOPEPTIDASE"/>
    <property type="match status" value="1"/>
</dbReference>
<feature type="region of interest" description="Disordered" evidence="4">
    <location>
        <begin position="284"/>
        <end position="308"/>
    </location>
</feature>
<name>A0A0G4HSC3_9ALVE</name>
<sequence>RIAVAHVRGGGELGQRWHAGGRGREKRRSIEDLLGAARFLISEGLTSRELLCGSGDSAGALLFAAAANEDPSLFRALVLTAPFVDVLGSMSDGKEMLTSLESSEWGRPCVRGFASERGGKDENQKMDFAEERRREENALKDLRSILSYSPLSNLRDSVERSEAFALHSRNRGGVERRKEGGKMSEDGFIAEGAGGLFSQEETEEMDRRFYSSRTRGIGPEEEQRQREKRAHSFPSASTSRSPSIFFDDSRERSESSLLAGASFLRATSRERALLFLSVRRAFSRGTGGDRRRRRETPRGTETNKKRAT</sequence>
<keyword evidence="3" id="KW-0720">Serine protease</keyword>
<comment type="similarity">
    <text evidence="1 3">Belongs to the peptidase S9A family.</text>
</comment>
<feature type="non-terminal residue" evidence="6">
    <location>
        <position position="1"/>
    </location>
</feature>
<dbReference type="PANTHER" id="PTHR11757:SF19">
    <property type="entry name" value="PROLYL ENDOPEPTIDASE-LIKE"/>
    <property type="match status" value="1"/>
</dbReference>
<dbReference type="SUPFAM" id="SSF53474">
    <property type="entry name" value="alpha/beta-Hydrolases"/>
    <property type="match status" value="1"/>
</dbReference>
<feature type="domain" description="Peptidase S9 prolyl oligopeptidase catalytic" evidence="5">
    <location>
        <begin position="2"/>
        <end position="108"/>
    </location>
</feature>
<accession>A0A0G4HSC3</accession>
<comment type="function">
    <text evidence="2">Serine peptidase whose precise substrate specificity remains unclear. Does not cleave peptides after a arginine or lysine residue. Regulates trans-Golgi network morphology and sorting by regulating the membrane binding of the AP-1 complex. May play a role in the regulation of synaptic vesicle exocytosis.</text>
</comment>
<proteinExistence type="inferred from homology"/>
<dbReference type="Pfam" id="PF00326">
    <property type="entry name" value="Peptidase_S9"/>
    <property type="match status" value="1"/>
</dbReference>
<evidence type="ECO:0000256" key="4">
    <source>
        <dbReference type="SAM" id="MobiDB-lite"/>
    </source>
</evidence>
<dbReference type="GO" id="GO:0004252">
    <property type="term" value="F:serine-type endopeptidase activity"/>
    <property type="evidence" value="ECO:0007669"/>
    <property type="project" value="UniProtKB-UniRule"/>
</dbReference>
<dbReference type="GO" id="GO:0006508">
    <property type="term" value="P:proteolysis"/>
    <property type="evidence" value="ECO:0007669"/>
    <property type="project" value="UniProtKB-KW"/>
</dbReference>
<protein>
    <recommendedName>
        <fullName evidence="3">Prolyl endopeptidase</fullName>
        <ecNumber evidence="3">3.4.21.-</ecNumber>
    </recommendedName>
</protein>
<evidence type="ECO:0000259" key="5">
    <source>
        <dbReference type="Pfam" id="PF00326"/>
    </source>
</evidence>
<dbReference type="InterPro" id="IPR001375">
    <property type="entry name" value="Peptidase_S9_cat"/>
</dbReference>
<feature type="compositionally biased region" description="Basic and acidic residues" evidence="4">
    <location>
        <begin position="172"/>
        <end position="185"/>
    </location>
</feature>
<dbReference type="EC" id="3.4.21.-" evidence="3"/>
<evidence type="ECO:0000256" key="1">
    <source>
        <dbReference type="ARBA" id="ARBA00005228"/>
    </source>
</evidence>
<dbReference type="AlphaFoldDB" id="A0A0G4HSC3"/>
<dbReference type="EMBL" id="CDMZ01003680">
    <property type="protein sequence ID" value="CEM47228.1"/>
    <property type="molecule type" value="Genomic_DNA"/>
</dbReference>
<gene>
    <name evidence="6" type="ORF">Cvel_30963</name>
</gene>
<dbReference type="Gene3D" id="3.40.50.1820">
    <property type="entry name" value="alpha/beta hydrolase"/>
    <property type="match status" value="1"/>
</dbReference>
<dbReference type="PRINTS" id="PR00862">
    <property type="entry name" value="PROLIGOPTASE"/>
</dbReference>
<feature type="compositionally biased region" description="Basic and acidic residues" evidence="4">
    <location>
        <begin position="296"/>
        <end position="308"/>
    </location>
</feature>
<evidence type="ECO:0000313" key="6">
    <source>
        <dbReference type="EMBL" id="CEM47228.1"/>
    </source>
</evidence>
<feature type="compositionally biased region" description="Low complexity" evidence="4">
    <location>
        <begin position="232"/>
        <end position="246"/>
    </location>
</feature>
<dbReference type="InterPro" id="IPR051543">
    <property type="entry name" value="Serine_Peptidase_S9A"/>
</dbReference>
<evidence type="ECO:0000256" key="3">
    <source>
        <dbReference type="RuleBase" id="RU368024"/>
    </source>
</evidence>
<evidence type="ECO:0000256" key="2">
    <source>
        <dbReference type="ARBA" id="ARBA00045448"/>
    </source>
</evidence>